<dbReference type="InterPro" id="IPR036291">
    <property type="entry name" value="NAD(P)-bd_dom_sf"/>
</dbReference>
<dbReference type="Gene3D" id="3.40.50.720">
    <property type="entry name" value="NAD(P)-binding Rossmann-like Domain"/>
    <property type="match status" value="1"/>
</dbReference>
<protein>
    <recommendedName>
        <fullName evidence="1">Enoyl reductase (ER) domain-containing protein</fullName>
    </recommendedName>
</protein>
<organism evidence="2 3">
    <name type="scientific">Aspergillus mulundensis</name>
    <dbReference type="NCBI Taxonomy" id="1810919"/>
    <lineage>
        <taxon>Eukaryota</taxon>
        <taxon>Fungi</taxon>
        <taxon>Dikarya</taxon>
        <taxon>Ascomycota</taxon>
        <taxon>Pezizomycotina</taxon>
        <taxon>Eurotiomycetes</taxon>
        <taxon>Eurotiomycetidae</taxon>
        <taxon>Eurotiales</taxon>
        <taxon>Aspergillaceae</taxon>
        <taxon>Aspergillus</taxon>
        <taxon>Aspergillus subgen. Nidulantes</taxon>
    </lineage>
</organism>
<dbReference type="SUPFAM" id="SSF51735">
    <property type="entry name" value="NAD(P)-binding Rossmann-fold domains"/>
    <property type="match status" value="1"/>
</dbReference>
<feature type="domain" description="Enoyl reductase (ER)" evidence="1">
    <location>
        <begin position="17"/>
        <end position="186"/>
    </location>
</feature>
<dbReference type="RefSeq" id="XP_026603580.1">
    <property type="nucleotide sequence ID" value="XM_026747748.1"/>
</dbReference>
<accession>A0A3D8RYE3</accession>
<dbReference type="SUPFAM" id="SSF50129">
    <property type="entry name" value="GroES-like"/>
    <property type="match status" value="1"/>
</dbReference>
<proteinExistence type="predicted"/>
<evidence type="ECO:0000259" key="1">
    <source>
        <dbReference type="SMART" id="SM00829"/>
    </source>
</evidence>
<name>A0A3D8RYE3_9EURO</name>
<dbReference type="GeneID" id="38116102"/>
<evidence type="ECO:0000313" key="3">
    <source>
        <dbReference type="Proteomes" id="UP000256690"/>
    </source>
</evidence>
<dbReference type="EMBL" id="PVWQ01000006">
    <property type="protein sequence ID" value="RDW78880.1"/>
    <property type="molecule type" value="Genomic_DNA"/>
</dbReference>
<dbReference type="InterPro" id="IPR011032">
    <property type="entry name" value="GroES-like_sf"/>
</dbReference>
<comment type="caution">
    <text evidence="2">The sequence shown here is derived from an EMBL/GenBank/DDBJ whole genome shotgun (WGS) entry which is preliminary data.</text>
</comment>
<dbReference type="Gene3D" id="3.90.180.10">
    <property type="entry name" value="Medium-chain alcohol dehydrogenases, catalytic domain"/>
    <property type="match status" value="2"/>
</dbReference>
<gene>
    <name evidence="2" type="ORF">DSM5745_05732</name>
</gene>
<dbReference type="SMART" id="SM00829">
    <property type="entry name" value="PKS_ER"/>
    <property type="match status" value="1"/>
</dbReference>
<dbReference type="Proteomes" id="UP000256690">
    <property type="component" value="Unassembled WGS sequence"/>
</dbReference>
<keyword evidence="3" id="KW-1185">Reference proteome</keyword>
<dbReference type="InterPro" id="IPR052711">
    <property type="entry name" value="Zinc_ADH-like"/>
</dbReference>
<dbReference type="PANTHER" id="PTHR45033">
    <property type="match status" value="1"/>
</dbReference>
<dbReference type="OrthoDB" id="3509362at2759"/>
<dbReference type="PANTHER" id="PTHR45033:SF2">
    <property type="entry name" value="ZINC-TYPE ALCOHOL DEHYDROGENASE-LIKE PROTEIN C1773.06C"/>
    <property type="match status" value="1"/>
</dbReference>
<dbReference type="InterPro" id="IPR020843">
    <property type="entry name" value="ER"/>
</dbReference>
<sequence>MSLPVTQARAYRRTADGSRIELVTDELPKSLAPDEVLIKIRAVSLNHRDVGMLKATKFSAPLSRGVPCCNCADGVIGTVNYAEHPNWGQEVRRLTDGKGADVVLDIGGQVSISRVSMLCELGDGVHGWLPGGIHVGSRNNQEALINFLNEHRLPLDVLVDTVFSSEDAEAAFNHLSSKQHVGRVVVRVQ</sequence>
<evidence type="ECO:0000313" key="2">
    <source>
        <dbReference type="EMBL" id="RDW78880.1"/>
    </source>
</evidence>
<reference evidence="2 3" key="1">
    <citation type="journal article" date="2018" name="IMA Fungus">
        <title>IMA Genome-F 9: Draft genome sequence of Annulohypoxylon stygium, Aspergillus mulundensis, Berkeleyomyces basicola (syn. Thielaviopsis basicola), Ceratocystis smalleyi, two Cercospora beticola strains, Coleophoma cylindrospora, Fusarium fracticaudum, Phialophora cf. hyalina, and Morchella septimelata.</title>
        <authorList>
            <person name="Wingfield B.D."/>
            <person name="Bills G.F."/>
            <person name="Dong Y."/>
            <person name="Huang W."/>
            <person name="Nel W.J."/>
            <person name="Swalarsk-Parry B.S."/>
            <person name="Vaghefi N."/>
            <person name="Wilken P.M."/>
            <person name="An Z."/>
            <person name="de Beer Z.W."/>
            <person name="De Vos L."/>
            <person name="Chen L."/>
            <person name="Duong T.A."/>
            <person name="Gao Y."/>
            <person name="Hammerbacher A."/>
            <person name="Kikkert J.R."/>
            <person name="Li Y."/>
            <person name="Li H."/>
            <person name="Li K."/>
            <person name="Li Q."/>
            <person name="Liu X."/>
            <person name="Ma X."/>
            <person name="Naidoo K."/>
            <person name="Pethybridge S.J."/>
            <person name="Sun J."/>
            <person name="Steenkamp E.T."/>
            <person name="van der Nest M.A."/>
            <person name="van Wyk S."/>
            <person name="Wingfield M.J."/>
            <person name="Xiong C."/>
            <person name="Yue Q."/>
            <person name="Zhang X."/>
        </authorList>
    </citation>
    <scope>NUCLEOTIDE SEQUENCE [LARGE SCALE GENOMIC DNA]</scope>
    <source>
        <strain evidence="2 3">DSM 5745</strain>
    </source>
</reference>
<dbReference type="STRING" id="1810919.A0A3D8RYE3"/>
<dbReference type="AlphaFoldDB" id="A0A3D8RYE3"/>
<dbReference type="GO" id="GO:0016491">
    <property type="term" value="F:oxidoreductase activity"/>
    <property type="evidence" value="ECO:0007669"/>
    <property type="project" value="InterPro"/>
</dbReference>